<dbReference type="GO" id="GO:0005737">
    <property type="term" value="C:cytoplasm"/>
    <property type="evidence" value="ECO:0007669"/>
    <property type="project" value="TreeGrafter"/>
</dbReference>
<accession>A0A239PP14</accession>
<dbReference type="SUPFAM" id="SSF49493">
    <property type="entry name" value="HSP40/DnaJ peptide-binding domain"/>
    <property type="match status" value="2"/>
</dbReference>
<dbReference type="RefSeq" id="WP_089411568.1">
    <property type="nucleotide sequence ID" value="NZ_FZQA01000002.1"/>
</dbReference>
<evidence type="ECO:0000313" key="4">
    <source>
        <dbReference type="Proteomes" id="UP000198346"/>
    </source>
</evidence>
<dbReference type="OrthoDB" id="9779889at2"/>
<dbReference type="Gene3D" id="1.10.287.110">
    <property type="entry name" value="DnaJ domain"/>
    <property type="match status" value="1"/>
</dbReference>
<dbReference type="CDD" id="cd06257">
    <property type="entry name" value="DnaJ"/>
    <property type="match status" value="1"/>
</dbReference>
<dbReference type="PANTHER" id="PTHR43096:SF48">
    <property type="entry name" value="CHAPERONE PROTEIN DNAJ"/>
    <property type="match status" value="1"/>
</dbReference>
<dbReference type="PROSITE" id="PS50076">
    <property type="entry name" value="DNAJ_2"/>
    <property type="match status" value="1"/>
</dbReference>
<dbReference type="EMBL" id="FZQA01000002">
    <property type="protein sequence ID" value="SNT72034.1"/>
    <property type="molecule type" value="Genomic_DNA"/>
</dbReference>
<organism evidence="3 4">
    <name type="scientific">Amphiplicatus metriothermophilus</name>
    <dbReference type="NCBI Taxonomy" id="1519374"/>
    <lineage>
        <taxon>Bacteria</taxon>
        <taxon>Pseudomonadati</taxon>
        <taxon>Pseudomonadota</taxon>
        <taxon>Alphaproteobacteria</taxon>
        <taxon>Parvularculales</taxon>
        <taxon>Parvularculaceae</taxon>
        <taxon>Amphiplicatus</taxon>
    </lineage>
</organism>
<dbReference type="InterPro" id="IPR018253">
    <property type="entry name" value="DnaJ_domain_CS"/>
</dbReference>
<dbReference type="Pfam" id="PF00226">
    <property type="entry name" value="DnaJ"/>
    <property type="match status" value="1"/>
</dbReference>
<dbReference type="InterPro" id="IPR008971">
    <property type="entry name" value="HSP40/DnaJ_pept-bd"/>
</dbReference>
<reference evidence="3 4" key="1">
    <citation type="submission" date="2017-07" db="EMBL/GenBank/DDBJ databases">
        <authorList>
            <person name="Sun Z.S."/>
            <person name="Albrecht U."/>
            <person name="Echele G."/>
            <person name="Lee C.C."/>
        </authorList>
    </citation>
    <scope>NUCLEOTIDE SEQUENCE [LARGE SCALE GENOMIC DNA]</scope>
    <source>
        <strain evidence="3 4">CGMCC 1.12710</strain>
    </source>
</reference>
<dbReference type="FunFam" id="2.60.260.20:FF:000013">
    <property type="entry name" value="DnaJ subfamily B member 11"/>
    <property type="match status" value="1"/>
</dbReference>
<keyword evidence="1" id="KW-0143">Chaperone</keyword>
<gene>
    <name evidence="3" type="ORF">SAMN06297382_1060</name>
</gene>
<proteinExistence type="predicted"/>
<dbReference type="Gene3D" id="2.60.260.20">
    <property type="entry name" value="Urease metallochaperone UreE, N-terminal domain"/>
    <property type="match status" value="2"/>
</dbReference>
<dbReference type="GO" id="GO:0051082">
    <property type="term" value="F:unfolded protein binding"/>
    <property type="evidence" value="ECO:0007669"/>
    <property type="project" value="InterPro"/>
</dbReference>
<dbReference type="InterPro" id="IPR002939">
    <property type="entry name" value="DnaJ_C"/>
</dbReference>
<dbReference type="SMART" id="SM00271">
    <property type="entry name" value="DnaJ"/>
    <property type="match status" value="1"/>
</dbReference>
<dbReference type="AlphaFoldDB" id="A0A239PP14"/>
<dbReference type="CDD" id="cd10747">
    <property type="entry name" value="DnaJ_C"/>
    <property type="match status" value="1"/>
</dbReference>
<name>A0A239PP14_9PROT</name>
<dbReference type="PANTHER" id="PTHR43096">
    <property type="entry name" value="DNAJ HOMOLOG 1, MITOCHONDRIAL-RELATED"/>
    <property type="match status" value="1"/>
</dbReference>
<dbReference type="InterPro" id="IPR001623">
    <property type="entry name" value="DnaJ_domain"/>
</dbReference>
<keyword evidence="4" id="KW-1185">Reference proteome</keyword>
<dbReference type="Proteomes" id="UP000198346">
    <property type="component" value="Unassembled WGS sequence"/>
</dbReference>
<dbReference type="PRINTS" id="PR00625">
    <property type="entry name" value="JDOMAIN"/>
</dbReference>
<sequence>MARDPYTVLGVSRSASDAEIRAAFRKLAKQHHPDRNPGDKKAEERFKEISAAFDILGDPERRKRYDQGEIDAEGRERGFRQWSHAGPGAEGFGGFRSGPGGPGAGASFEDLGDIFADLFGAGRRGGFASGSGYSSAGFGRGRDLRYRLEVDFLDAARGAKKRVTMPDGKTFDLAIPAGINDGQSLRLRGQGERGPNGAHGDVYVEIKVKPHPIFERKEGDIYMEAPITLKEAVLGGKITVPTISGDVSLAVPKGSSSGAVLRLKGRGLIKPGGARGDQYVKLKIVLPEGGDPELEEFVRRWKGAERQSPRKHFAKA</sequence>
<dbReference type="PROSITE" id="PS00636">
    <property type="entry name" value="DNAJ_1"/>
    <property type="match status" value="1"/>
</dbReference>
<protein>
    <submittedName>
        <fullName evidence="3">DnaJ-class molecular chaperone with C-terminal Zn finger domain</fullName>
    </submittedName>
</protein>
<dbReference type="SUPFAM" id="SSF46565">
    <property type="entry name" value="Chaperone J-domain"/>
    <property type="match status" value="1"/>
</dbReference>
<dbReference type="Pfam" id="PF01556">
    <property type="entry name" value="DnaJ_C"/>
    <property type="match status" value="1"/>
</dbReference>
<evidence type="ECO:0000256" key="1">
    <source>
        <dbReference type="ARBA" id="ARBA00023186"/>
    </source>
</evidence>
<evidence type="ECO:0000313" key="3">
    <source>
        <dbReference type="EMBL" id="SNT72034.1"/>
    </source>
</evidence>
<dbReference type="GO" id="GO:0042026">
    <property type="term" value="P:protein refolding"/>
    <property type="evidence" value="ECO:0007669"/>
    <property type="project" value="TreeGrafter"/>
</dbReference>
<feature type="domain" description="J" evidence="2">
    <location>
        <begin position="4"/>
        <end position="69"/>
    </location>
</feature>
<dbReference type="InterPro" id="IPR036869">
    <property type="entry name" value="J_dom_sf"/>
</dbReference>
<evidence type="ECO:0000259" key="2">
    <source>
        <dbReference type="PROSITE" id="PS50076"/>
    </source>
</evidence>